<feature type="domain" description="Aspartokinase ACT" evidence="31">
    <location>
        <begin position="631"/>
        <end position="691"/>
    </location>
</feature>
<dbReference type="InterPro" id="IPR045865">
    <property type="entry name" value="ACT-like_dom_sf"/>
</dbReference>
<evidence type="ECO:0000256" key="18">
    <source>
        <dbReference type="ARBA" id="ARBA00023027"/>
    </source>
</evidence>
<dbReference type="InterPro" id="IPR001048">
    <property type="entry name" value="Asp/Glu/Uridylate_kinase"/>
</dbReference>
<dbReference type="InterPro" id="IPR036393">
    <property type="entry name" value="AceGlu_kinase-like_sf"/>
</dbReference>
<dbReference type="SUPFAM" id="SSF55347">
    <property type="entry name" value="Glyceraldehyde-3-phosphate dehydrogenase-like, C-terminal domain"/>
    <property type="match status" value="1"/>
</dbReference>
<evidence type="ECO:0000256" key="1">
    <source>
        <dbReference type="ARBA" id="ARBA00001920"/>
    </source>
</evidence>
<evidence type="ECO:0000256" key="22">
    <source>
        <dbReference type="ARBA" id="ARBA00023268"/>
    </source>
</evidence>
<comment type="catalytic activity">
    <reaction evidence="25">
        <text>L-homoserine + NADP(+) = L-aspartate 4-semialdehyde + NADPH + H(+)</text>
        <dbReference type="Rhea" id="RHEA:15761"/>
        <dbReference type="ChEBI" id="CHEBI:15378"/>
        <dbReference type="ChEBI" id="CHEBI:57476"/>
        <dbReference type="ChEBI" id="CHEBI:57783"/>
        <dbReference type="ChEBI" id="CHEBI:58349"/>
        <dbReference type="ChEBI" id="CHEBI:537519"/>
        <dbReference type="EC" id="1.1.1.3"/>
    </reaction>
    <physiologicalReaction direction="right-to-left" evidence="25">
        <dbReference type="Rhea" id="RHEA:15763"/>
    </physiologicalReaction>
</comment>
<dbReference type="Pfam" id="PF22468">
    <property type="entry name" value="ACT_9"/>
    <property type="match status" value="1"/>
</dbReference>
<evidence type="ECO:0000256" key="7">
    <source>
        <dbReference type="ARBA" id="ARBA00007952"/>
    </source>
</evidence>
<dbReference type="GO" id="GO:0004072">
    <property type="term" value="F:aspartate kinase activity"/>
    <property type="evidence" value="ECO:0007669"/>
    <property type="project" value="UniProtKB-EC"/>
</dbReference>
<dbReference type="InterPro" id="IPR011147">
    <property type="entry name" value="Bifunc_Aspkin/hSer_DH"/>
</dbReference>
<keyword evidence="12" id="KW-0479">Metal-binding</keyword>
<proteinExistence type="inferred from homology"/>
<dbReference type="EMBL" id="BMEO01000020">
    <property type="protein sequence ID" value="GGG02937.1"/>
    <property type="molecule type" value="Genomic_DNA"/>
</dbReference>
<dbReference type="PANTHER" id="PTHR43070:SF3">
    <property type="entry name" value="HOMOSERINE DEHYDROGENASE"/>
    <property type="match status" value="1"/>
</dbReference>
<evidence type="ECO:0000259" key="31">
    <source>
        <dbReference type="Pfam" id="PF22468"/>
    </source>
</evidence>
<dbReference type="Gene3D" id="3.40.50.720">
    <property type="entry name" value="NAD(P)-binding Rossmann-like Domain"/>
    <property type="match status" value="1"/>
</dbReference>
<comment type="pathway">
    <text evidence="2">Amino-acid biosynthesis; L-lysine biosynthesis via DAP pathway; (S)-tetrahydrodipicolinate from L-aspartate: step 1/4.</text>
</comment>
<evidence type="ECO:0000256" key="21">
    <source>
        <dbReference type="ARBA" id="ARBA00023167"/>
    </source>
</evidence>
<sequence>MSQTIVIDQFTTTSGTDYQHIPVSYRLFGPELHQAPIICINHALTGNSRVSGENGWWRDLVGPGQAIDTDYFTVLAFDLPGNGSHDFVIDNHRDFIAKDMARIILMALSKLNVRELHGLIGASLGGGIAWEMLALAPKICRHFIPVATDCVSSDWLIANCHLQEQILLNSKQPVADARKHAMMCYRTPESFSQRFQRQKQGNQPLFQVESWLNYHGDSLDKRFSLRSYLLMNQLLKTVDSGIHNNPKRVAQISAQIHLVAIDSDLFYPAADTRNLQQFLTRHLTPGQVNYHEINSPHGHDAFLIENQQTAEIMSLILNEQQRLKKSRVLKFGGQSLADDNGGFERVLNIIQNHLTGLRRTVVVLSARGDTTRRLHNLVNKAVTGEDYHADLKQLISDQTPPGLSMDWQENSALINRILKGIAMVGDYSLKTMDQVLAQGELMAVKAVAAGLQTRGIRAGVLDTRSLLKSDDNFSRATPLADLSQSAVCQSVAALGDYDVILAAGFVASTEQGETTTLGLNGSNYTAALLANFLDADEVANYTHVDGIFTANPNWVNYADKIEHLSFDEANELAQLGTSVLHAKTMLPLIEKNIPLRLLNTFNAGDTGTLISGQSSQAGIKCISAESDRALINLSGRGLLGRVGIDGRIFNTLARHNISVNIIAQSGAERGIGLVVNPDDAQLAWRVLRDEFKDDLKRQDVSDICLDDQVSVITAVGLSLTDFSQPLNALVNNRITPLIMNNALSGHSVSLVVKKGDLIKAVNVIHSAIFGALKRVHLVLFGHGVVGGALIEQILKARDSIRSNKNIDLKIIAIANSRQALLDKDGIGVDWQSRLETSQQSSQVQSIVDYVERHHLENIIAVDNTASRSLCGHYSDLITAGYDLVSSNKIANTLDYDSYRRLHSLLKQHNKRYLYETNVGAGLPLIDTIRTLHQSGENITAIRGIFSGSLSYIFNRFGVEDVAFSDVVKAAVEQGFTEPDPRADLSGLDVARKLLILARELDLAVSLNDVRIENLVPDNLVEPELAEFKQRLTELDAVFAAKKAALKPGQVLRYIGDLSGDLMHTETAQLTVSLEAVEGNGPLGRVQGSDSLFEIYTESYGEQPMIIQGAGAGAQVTARGVFGDILRIASQRTA</sequence>
<protein>
    <recommendedName>
        <fullName evidence="34">Homoserine dehydrogenase</fullName>
    </recommendedName>
</protein>
<reference evidence="32" key="1">
    <citation type="journal article" date="2014" name="Int. J. Syst. Evol. Microbiol.">
        <title>Complete genome sequence of Corynebacterium casei LMG S-19264T (=DSM 44701T), isolated from a smear-ripened cheese.</title>
        <authorList>
            <consortium name="US DOE Joint Genome Institute (JGI-PGF)"/>
            <person name="Walter F."/>
            <person name="Albersmeier A."/>
            <person name="Kalinowski J."/>
            <person name="Ruckert C."/>
        </authorList>
    </citation>
    <scope>NUCLEOTIDE SEQUENCE</scope>
    <source>
        <strain evidence="32">CGMCC 1.12181</strain>
    </source>
</reference>
<dbReference type="InterPro" id="IPR005106">
    <property type="entry name" value="Asp/hSer_DH_NAD-bd"/>
</dbReference>
<organism evidence="32 33">
    <name type="scientific">Marinicella pacifica</name>
    <dbReference type="NCBI Taxonomy" id="1171543"/>
    <lineage>
        <taxon>Bacteria</taxon>
        <taxon>Pseudomonadati</taxon>
        <taxon>Pseudomonadota</taxon>
        <taxon>Gammaproteobacteria</taxon>
        <taxon>Lysobacterales</taxon>
        <taxon>Marinicellaceae</taxon>
        <taxon>Marinicella</taxon>
    </lineage>
</organism>
<evidence type="ECO:0000256" key="12">
    <source>
        <dbReference type="ARBA" id="ARBA00022723"/>
    </source>
</evidence>
<evidence type="ECO:0000256" key="3">
    <source>
        <dbReference type="ARBA" id="ARBA00004986"/>
    </source>
</evidence>
<comment type="function">
    <text evidence="23">Bifunctional aspartate kinase and homoserine dehydrogenase that catalyzes the first and the third steps toward the synthesis of lysine, methionine and threonine from aspartate.</text>
</comment>
<evidence type="ECO:0000256" key="25">
    <source>
        <dbReference type="ARBA" id="ARBA00048841"/>
    </source>
</evidence>
<comment type="caution">
    <text evidence="32">The sequence shown here is derived from an EMBL/GenBank/DDBJ whole genome shotgun (WGS) entry which is preliminary data.</text>
</comment>
<evidence type="ECO:0000256" key="19">
    <source>
        <dbReference type="ARBA" id="ARBA00023053"/>
    </source>
</evidence>
<dbReference type="Proteomes" id="UP000605253">
    <property type="component" value="Unassembled WGS sequence"/>
</dbReference>
<comment type="similarity">
    <text evidence="8">In the N-terminal section; belongs to the aspartokinase family.</text>
</comment>
<dbReference type="InterPro" id="IPR036291">
    <property type="entry name" value="NAD(P)-bd_dom_sf"/>
</dbReference>
<evidence type="ECO:0000259" key="30">
    <source>
        <dbReference type="Pfam" id="PF03447"/>
    </source>
</evidence>
<feature type="domain" description="Aspartate/homoserine dehydrogenase NAD-binding" evidence="30">
    <location>
        <begin position="781"/>
        <end position="915"/>
    </location>
</feature>
<comment type="catalytic activity">
    <reaction evidence="26">
        <text>L-homoserine + NAD(+) = L-aspartate 4-semialdehyde + NADH + H(+)</text>
        <dbReference type="Rhea" id="RHEA:15757"/>
        <dbReference type="ChEBI" id="CHEBI:15378"/>
        <dbReference type="ChEBI" id="CHEBI:57476"/>
        <dbReference type="ChEBI" id="CHEBI:57540"/>
        <dbReference type="ChEBI" id="CHEBI:57945"/>
        <dbReference type="ChEBI" id="CHEBI:537519"/>
        <dbReference type="EC" id="1.1.1.3"/>
    </reaction>
    <physiologicalReaction direction="right-to-left" evidence="26">
        <dbReference type="Rhea" id="RHEA:15759"/>
    </physiologicalReaction>
</comment>
<evidence type="ECO:0000313" key="33">
    <source>
        <dbReference type="Proteomes" id="UP000605253"/>
    </source>
</evidence>
<comment type="cofactor">
    <cofactor evidence="1">
        <name>a metal cation</name>
        <dbReference type="ChEBI" id="CHEBI:25213"/>
    </cofactor>
</comment>
<keyword evidence="17" id="KW-0560">Oxidoreductase</keyword>
<comment type="pathway">
    <text evidence="4">Amino-acid biosynthesis; L-threonine biosynthesis; L-threonine from L-aspartate: step 3/5.</text>
</comment>
<dbReference type="InterPro" id="IPR000073">
    <property type="entry name" value="AB_hydrolase_1"/>
</dbReference>
<dbReference type="PANTHER" id="PTHR43070">
    <property type="match status" value="1"/>
</dbReference>
<comment type="catalytic activity">
    <reaction evidence="24">
        <text>L-aspartate + ATP = 4-phospho-L-aspartate + ADP</text>
        <dbReference type="Rhea" id="RHEA:23776"/>
        <dbReference type="ChEBI" id="CHEBI:29991"/>
        <dbReference type="ChEBI" id="CHEBI:30616"/>
        <dbReference type="ChEBI" id="CHEBI:57535"/>
        <dbReference type="ChEBI" id="CHEBI:456216"/>
        <dbReference type="EC" id="2.7.2.4"/>
    </reaction>
    <physiologicalReaction direction="left-to-right" evidence="24">
        <dbReference type="Rhea" id="RHEA:23777"/>
    </physiologicalReaction>
</comment>
<keyword evidence="14" id="KW-0418">Kinase</keyword>
<dbReference type="GO" id="GO:0005524">
    <property type="term" value="F:ATP binding"/>
    <property type="evidence" value="ECO:0007669"/>
    <property type="project" value="UniProtKB-KW"/>
</dbReference>
<evidence type="ECO:0000256" key="11">
    <source>
        <dbReference type="ARBA" id="ARBA00022697"/>
    </source>
</evidence>
<dbReference type="Gene3D" id="3.30.2130.10">
    <property type="entry name" value="VC0802-like"/>
    <property type="match status" value="1"/>
</dbReference>
<dbReference type="Gene3D" id="3.40.1160.10">
    <property type="entry name" value="Acetylglutamate kinase-like"/>
    <property type="match status" value="1"/>
</dbReference>
<reference evidence="32" key="2">
    <citation type="submission" date="2020-09" db="EMBL/GenBank/DDBJ databases">
        <authorList>
            <person name="Sun Q."/>
            <person name="Zhou Y."/>
        </authorList>
    </citation>
    <scope>NUCLEOTIDE SEQUENCE</scope>
    <source>
        <strain evidence="32">CGMCC 1.12181</strain>
    </source>
</reference>
<dbReference type="RefSeq" id="WP_188366119.1">
    <property type="nucleotide sequence ID" value="NZ_BAABJF010000005.1"/>
</dbReference>
<evidence type="ECO:0000313" key="32">
    <source>
        <dbReference type="EMBL" id="GGG02937.1"/>
    </source>
</evidence>
<evidence type="ECO:0000256" key="4">
    <source>
        <dbReference type="ARBA" id="ARBA00005056"/>
    </source>
</evidence>
<gene>
    <name evidence="32" type="ORF">GCM10011365_25140</name>
</gene>
<keyword evidence="13" id="KW-0547">Nucleotide-binding</keyword>
<comment type="similarity">
    <text evidence="7">In the C-terminal section; belongs to the homoserine dehydrogenase family.</text>
</comment>
<dbReference type="GO" id="GO:0009090">
    <property type="term" value="P:homoserine biosynthetic process"/>
    <property type="evidence" value="ECO:0007669"/>
    <property type="project" value="UniProtKB-ARBA"/>
</dbReference>
<keyword evidence="22" id="KW-0511">Multifunctional enzyme</keyword>
<feature type="domain" description="Homoserine dehydrogenase catalytic" evidence="29">
    <location>
        <begin position="923"/>
        <end position="1125"/>
    </location>
</feature>
<feature type="domain" description="Aspartate/glutamate/uridylate kinase" evidence="28">
    <location>
        <begin position="327"/>
        <end position="599"/>
    </location>
</feature>
<dbReference type="Gene3D" id="3.40.50.1820">
    <property type="entry name" value="alpha/beta hydrolase"/>
    <property type="match status" value="1"/>
</dbReference>
<dbReference type="InterPro" id="IPR019811">
    <property type="entry name" value="HDH_CS"/>
</dbReference>
<dbReference type="GO" id="GO:0004412">
    <property type="term" value="F:homoserine dehydrogenase activity"/>
    <property type="evidence" value="ECO:0007669"/>
    <property type="project" value="UniProtKB-EC"/>
</dbReference>
<comment type="pathway">
    <text evidence="5">Amino-acid biosynthesis; L-methionine biosynthesis via de novo pathway; L-homoserine from L-aspartate: step 3/3.</text>
</comment>
<keyword evidence="18" id="KW-0520">NAD</keyword>
<evidence type="ECO:0000256" key="5">
    <source>
        <dbReference type="ARBA" id="ARBA00005062"/>
    </source>
</evidence>
<evidence type="ECO:0000256" key="16">
    <source>
        <dbReference type="ARBA" id="ARBA00022857"/>
    </source>
</evidence>
<dbReference type="InterPro" id="IPR054352">
    <property type="entry name" value="ACT_Aspartokinase"/>
</dbReference>
<dbReference type="Gene3D" id="1.20.120.1320">
    <property type="entry name" value="Aspartokinase, catalytic domain"/>
    <property type="match status" value="1"/>
</dbReference>
<evidence type="ECO:0000256" key="17">
    <source>
        <dbReference type="ARBA" id="ARBA00023002"/>
    </source>
</evidence>
<evidence type="ECO:0000256" key="6">
    <source>
        <dbReference type="ARBA" id="ARBA00005139"/>
    </source>
</evidence>
<dbReference type="Pfam" id="PF00742">
    <property type="entry name" value="Homoserine_dh"/>
    <property type="match status" value="1"/>
</dbReference>
<dbReference type="SUPFAM" id="SSF53633">
    <property type="entry name" value="Carbamate kinase-like"/>
    <property type="match status" value="1"/>
</dbReference>
<dbReference type="InterPro" id="IPR001342">
    <property type="entry name" value="HDH_cat"/>
</dbReference>
<keyword evidence="19" id="KW-0915">Sodium</keyword>
<keyword evidence="15" id="KW-0067">ATP-binding</keyword>
<dbReference type="FunFam" id="3.30.360.10:FF:000006">
    <property type="entry name" value="Bifunctional aspartokinase/homoserine dehydrogenase"/>
    <property type="match status" value="1"/>
</dbReference>
<keyword evidence="21" id="KW-0486">Methionine biosynthesis</keyword>
<dbReference type="GO" id="GO:0009089">
    <property type="term" value="P:lysine biosynthetic process via diaminopimelate"/>
    <property type="evidence" value="ECO:0007669"/>
    <property type="project" value="UniProtKB-ARBA"/>
</dbReference>
<dbReference type="AlphaFoldDB" id="A0A917D1C4"/>
<dbReference type="SUPFAM" id="SSF51735">
    <property type="entry name" value="NAD(P)-binding Rossmann-fold domains"/>
    <property type="match status" value="1"/>
</dbReference>
<dbReference type="GO" id="GO:0009086">
    <property type="term" value="P:methionine biosynthetic process"/>
    <property type="evidence" value="ECO:0007669"/>
    <property type="project" value="UniProtKB-KW"/>
</dbReference>
<comment type="pathway">
    <text evidence="6">Amino-acid biosynthesis; L-threonine biosynthesis; L-threonine from L-aspartate: step 1/5.</text>
</comment>
<keyword evidence="9" id="KW-0028">Amino-acid biosynthesis</keyword>
<keyword evidence="33" id="KW-1185">Reference proteome</keyword>
<evidence type="ECO:0000256" key="13">
    <source>
        <dbReference type="ARBA" id="ARBA00022741"/>
    </source>
</evidence>
<evidence type="ECO:0000259" key="29">
    <source>
        <dbReference type="Pfam" id="PF00742"/>
    </source>
</evidence>
<evidence type="ECO:0000256" key="14">
    <source>
        <dbReference type="ARBA" id="ARBA00022777"/>
    </source>
</evidence>
<evidence type="ECO:0000256" key="24">
    <source>
        <dbReference type="ARBA" id="ARBA00048561"/>
    </source>
</evidence>
<dbReference type="GO" id="GO:0009088">
    <property type="term" value="P:threonine biosynthetic process"/>
    <property type="evidence" value="ECO:0007669"/>
    <property type="project" value="UniProtKB-KW"/>
</dbReference>
<dbReference type="NCBIfam" id="TIGR00657">
    <property type="entry name" value="asp_kinases"/>
    <property type="match status" value="1"/>
</dbReference>
<keyword evidence="20" id="KW-0457">Lysine biosynthesis</keyword>
<evidence type="ECO:0000256" key="20">
    <source>
        <dbReference type="ARBA" id="ARBA00023154"/>
    </source>
</evidence>
<dbReference type="Pfam" id="PF00561">
    <property type="entry name" value="Abhydrolase_1"/>
    <property type="match status" value="1"/>
</dbReference>
<feature type="domain" description="AB hydrolase-1" evidence="27">
    <location>
        <begin position="36"/>
        <end position="153"/>
    </location>
</feature>
<dbReference type="Pfam" id="PF03447">
    <property type="entry name" value="NAD_binding_3"/>
    <property type="match status" value="1"/>
</dbReference>
<keyword evidence="16" id="KW-0521">NADP</keyword>
<dbReference type="CDD" id="cd04921">
    <property type="entry name" value="ACT_AKi-HSDH-ThrA-like_1"/>
    <property type="match status" value="1"/>
</dbReference>
<dbReference type="GO" id="GO:0050661">
    <property type="term" value="F:NADP binding"/>
    <property type="evidence" value="ECO:0007669"/>
    <property type="project" value="InterPro"/>
</dbReference>
<evidence type="ECO:0000256" key="26">
    <source>
        <dbReference type="ARBA" id="ARBA00049031"/>
    </source>
</evidence>
<keyword evidence="11" id="KW-0791">Threonine biosynthesis</keyword>
<dbReference type="Gene3D" id="3.30.360.10">
    <property type="entry name" value="Dihydrodipicolinate Reductase, domain 2"/>
    <property type="match status" value="1"/>
</dbReference>
<dbReference type="InterPro" id="IPR029058">
    <property type="entry name" value="AB_hydrolase_fold"/>
</dbReference>
<evidence type="ECO:0000259" key="27">
    <source>
        <dbReference type="Pfam" id="PF00561"/>
    </source>
</evidence>
<dbReference type="InterPro" id="IPR042199">
    <property type="entry name" value="AsparK_Bifunc_asparK/hSer_DH"/>
</dbReference>
<accession>A0A917D1C4</accession>
<evidence type="ECO:0000256" key="23">
    <source>
        <dbReference type="ARBA" id="ARBA00044938"/>
    </source>
</evidence>
<dbReference type="SUPFAM" id="SSF55021">
    <property type="entry name" value="ACT-like"/>
    <property type="match status" value="2"/>
</dbReference>
<evidence type="ECO:0000256" key="2">
    <source>
        <dbReference type="ARBA" id="ARBA00004766"/>
    </source>
</evidence>
<evidence type="ECO:0000256" key="9">
    <source>
        <dbReference type="ARBA" id="ARBA00022605"/>
    </source>
</evidence>
<name>A0A917D1C4_9GAMM</name>
<dbReference type="InterPro" id="IPR001341">
    <property type="entry name" value="Asp_kinase"/>
</dbReference>
<dbReference type="SUPFAM" id="SSF53474">
    <property type="entry name" value="alpha/beta-Hydrolases"/>
    <property type="match status" value="1"/>
</dbReference>
<dbReference type="PROSITE" id="PS01042">
    <property type="entry name" value="HOMOSER_DHGENASE"/>
    <property type="match status" value="1"/>
</dbReference>
<evidence type="ECO:0008006" key="34">
    <source>
        <dbReference type="Google" id="ProtNLM"/>
    </source>
</evidence>
<dbReference type="Pfam" id="PF00696">
    <property type="entry name" value="AA_kinase"/>
    <property type="match status" value="1"/>
</dbReference>
<dbReference type="GO" id="GO:0046872">
    <property type="term" value="F:metal ion binding"/>
    <property type="evidence" value="ECO:0007669"/>
    <property type="project" value="UniProtKB-KW"/>
</dbReference>
<evidence type="ECO:0000256" key="10">
    <source>
        <dbReference type="ARBA" id="ARBA00022679"/>
    </source>
</evidence>
<evidence type="ECO:0000256" key="15">
    <source>
        <dbReference type="ARBA" id="ARBA00022840"/>
    </source>
</evidence>
<evidence type="ECO:0000259" key="28">
    <source>
        <dbReference type="Pfam" id="PF00696"/>
    </source>
</evidence>
<evidence type="ECO:0000256" key="8">
    <source>
        <dbReference type="ARBA" id="ARBA00010046"/>
    </source>
</evidence>
<keyword evidence="10" id="KW-0808">Transferase</keyword>
<comment type="pathway">
    <text evidence="3">Amino-acid biosynthesis; L-methionine biosynthesis via de novo pathway; L-homoserine from L-aspartate: step 1/3.</text>
</comment>